<dbReference type="PANTHER" id="PTHR12147">
    <property type="entry name" value="METALLOPEPTIDASE M28 FAMILY MEMBER"/>
    <property type="match status" value="1"/>
</dbReference>
<feature type="domain" description="Peptidase M28" evidence="10">
    <location>
        <begin position="114"/>
        <end position="301"/>
    </location>
</feature>
<gene>
    <name evidence="11" type="ORF">IAC68_07390</name>
</gene>
<feature type="transmembrane region" description="Helical" evidence="9">
    <location>
        <begin position="413"/>
        <end position="435"/>
    </location>
</feature>
<evidence type="ECO:0000259" key="10">
    <source>
        <dbReference type="Pfam" id="PF04389"/>
    </source>
</evidence>
<evidence type="ECO:0000256" key="2">
    <source>
        <dbReference type="ARBA" id="ARBA00004128"/>
    </source>
</evidence>
<evidence type="ECO:0000256" key="1">
    <source>
        <dbReference type="ARBA" id="ARBA00003273"/>
    </source>
</evidence>
<dbReference type="GO" id="GO:0005774">
    <property type="term" value="C:vacuolar membrane"/>
    <property type="evidence" value="ECO:0007669"/>
    <property type="project" value="UniProtKB-SubCell"/>
</dbReference>
<reference evidence="11" key="2">
    <citation type="journal article" date="2021" name="PeerJ">
        <title>Extensive microbial diversity within the chicken gut microbiome revealed by metagenomics and culture.</title>
        <authorList>
            <person name="Gilroy R."/>
            <person name="Ravi A."/>
            <person name="Getino M."/>
            <person name="Pursley I."/>
            <person name="Horton D.L."/>
            <person name="Alikhan N.F."/>
            <person name="Baker D."/>
            <person name="Gharbi K."/>
            <person name="Hall N."/>
            <person name="Watson M."/>
            <person name="Adriaenssens E.M."/>
            <person name="Foster-Nyarko E."/>
            <person name="Jarju S."/>
            <person name="Secka A."/>
            <person name="Antonio M."/>
            <person name="Oren A."/>
            <person name="Chaudhuri R.R."/>
            <person name="La Ragione R."/>
            <person name="Hildebrand F."/>
            <person name="Pallen M.J."/>
        </authorList>
    </citation>
    <scope>NUCLEOTIDE SEQUENCE</scope>
    <source>
        <strain evidence="11">15467</strain>
    </source>
</reference>
<name>A0A9D9DR72_9BACT</name>
<sequence length="560" mass="61969">MEKRRPLNTILSLSALLLAGLVVFLHIHLVKVRDNANPYNFSALNVAEDIKIISKKPHSIEHPEERKVVREYLAYRLRQSGGDVRIFEYDSIESELGGFFDIANIYACFDPPTVTDSTKYLLLVAHYDSRFRQRVLSDTVFSYGAADDGYGIGVALELVRVADNYRNLWKQGVKILFTDAEEHQMDGMANMIAHDSLLLKGVNLAINIEARGVRGPALLFETSGGNGKLIDFYRNAAKPYGYSLTSLVYGILPNDTDFSLIKDRIPGYNFAVVDNLKFYHTDKDCYANISLESIQHYGEQINPLVKSYLIGAAYGSCRSFVSESDKIFFTVPLLGLFAFSKAEYVILNLSVLAFAVLIFILLLKRTSVSGPGMVRHAGMFLLAMFLLLVAGELAACLVSLAMGEPLGFMSLKYFKYDNLLFIGSHALLSLLYLAYLKKKSVDPLEVIAAHMLLLALFSFVAGAAFLENFIYLMPLAAVSLAMLVNIRFGQAGKILLSVALFVTALAGISFFYLLYVTVTVGMLGVLLFLSAPCAGLIIGIIFLSLHPHFHSGSYGYKSVR</sequence>
<keyword evidence="6 9" id="KW-1133">Transmembrane helix</keyword>
<dbReference type="EMBL" id="JADINB010000156">
    <property type="protein sequence ID" value="MBO8429734.1"/>
    <property type="molecule type" value="Genomic_DNA"/>
</dbReference>
<evidence type="ECO:0000256" key="8">
    <source>
        <dbReference type="ARBA" id="ARBA00031512"/>
    </source>
</evidence>
<feature type="transmembrane region" description="Helical" evidence="9">
    <location>
        <begin position="471"/>
        <end position="488"/>
    </location>
</feature>
<dbReference type="InterPro" id="IPR007484">
    <property type="entry name" value="Peptidase_M28"/>
</dbReference>
<keyword evidence="9" id="KW-0472">Membrane</keyword>
<proteinExistence type="inferred from homology"/>
<feature type="transmembrane region" description="Helical" evidence="9">
    <location>
        <begin position="379"/>
        <end position="401"/>
    </location>
</feature>
<keyword evidence="5" id="KW-0926">Vacuole</keyword>
<dbReference type="Proteomes" id="UP000823635">
    <property type="component" value="Unassembled WGS sequence"/>
</dbReference>
<dbReference type="Pfam" id="PF04389">
    <property type="entry name" value="Peptidase_M28"/>
    <property type="match status" value="1"/>
</dbReference>
<dbReference type="PANTHER" id="PTHR12147:SF58">
    <property type="entry name" value="VACUOLAR MEMBRANE PROTEASE"/>
    <property type="match status" value="1"/>
</dbReference>
<comment type="similarity">
    <text evidence="3">Belongs to the peptidase M28 family.</text>
</comment>
<evidence type="ECO:0000313" key="12">
    <source>
        <dbReference type="Proteomes" id="UP000823635"/>
    </source>
</evidence>
<evidence type="ECO:0000256" key="7">
    <source>
        <dbReference type="ARBA" id="ARBA00023180"/>
    </source>
</evidence>
<keyword evidence="9" id="KW-0812">Transmembrane</keyword>
<accession>A0A9D9DR72</accession>
<organism evidence="11 12">
    <name type="scientific">Candidatus Egerieousia excrementavium</name>
    <dbReference type="NCBI Taxonomy" id="2840778"/>
    <lineage>
        <taxon>Bacteria</taxon>
        <taxon>Pseudomonadati</taxon>
        <taxon>Bacteroidota</taxon>
        <taxon>Bacteroidia</taxon>
        <taxon>Bacteroidales</taxon>
        <taxon>Candidatus Egerieousia</taxon>
    </lineage>
</organism>
<comment type="caution">
    <text evidence="11">The sequence shown here is derived from an EMBL/GenBank/DDBJ whole genome shotgun (WGS) entry which is preliminary data.</text>
</comment>
<evidence type="ECO:0000256" key="9">
    <source>
        <dbReference type="SAM" id="Phobius"/>
    </source>
</evidence>
<feature type="transmembrane region" description="Helical" evidence="9">
    <location>
        <begin position="344"/>
        <end position="363"/>
    </location>
</feature>
<evidence type="ECO:0000256" key="3">
    <source>
        <dbReference type="ARBA" id="ARBA00010918"/>
    </source>
</evidence>
<evidence type="ECO:0000256" key="6">
    <source>
        <dbReference type="ARBA" id="ARBA00022989"/>
    </source>
</evidence>
<evidence type="ECO:0000256" key="4">
    <source>
        <dbReference type="ARBA" id="ARBA00017435"/>
    </source>
</evidence>
<comment type="subcellular location">
    <subcellularLocation>
        <location evidence="2">Vacuole membrane</location>
        <topology evidence="2">Multi-pass membrane protein</topology>
    </subcellularLocation>
</comment>
<feature type="transmembrane region" description="Helical" evidence="9">
    <location>
        <begin position="447"/>
        <end position="465"/>
    </location>
</feature>
<dbReference type="GO" id="GO:0006508">
    <property type="term" value="P:proteolysis"/>
    <property type="evidence" value="ECO:0007669"/>
    <property type="project" value="InterPro"/>
</dbReference>
<dbReference type="GO" id="GO:0008235">
    <property type="term" value="F:metalloexopeptidase activity"/>
    <property type="evidence" value="ECO:0007669"/>
    <property type="project" value="InterPro"/>
</dbReference>
<keyword evidence="7" id="KW-0325">Glycoprotein</keyword>
<reference evidence="11" key="1">
    <citation type="submission" date="2020-10" db="EMBL/GenBank/DDBJ databases">
        <authorList>
            <person name="Gilroy R."/>
        </authorList>
    </citation>
    <scope>NUCLEOTIDE SEQUENCE</scope>
    <source>
        <strain evidence="11">15467</strain>
    </source>
</reference>
<evidence type="ECO:0000313" key="11">
    <source>
        <dbReference type="EMBL" id="MBO8429734.1"/>
    </source>
</evidence>
<evidence type="ECO:0000256" key="5">
    <source>
        <dbReference type="ARBA" id="ARBA00022554"/>
    </source>
</evidence>
<dbReference type="SUPFAM" id="SSF53187">
    <property type="entry name" value="Zn-dependent exopeptidases"/>
    <property type="match status" value="1"/>
</dbReference>
<dbReference type="AlphaFoldDB" id="A0A9D9DR72"/>
<feature type="transmembrane region" description="Helical" evidence="9">
    <location>
        <begin position="521"/>
        <end position="545"/>
    </location>
</feature>
<comment type="function">
    <text evidence="1">May be involved in vacuolar sorting and osmoregulation.</text>
</comment>
<protein>
    <recommendedName>
        <fullName evidence="4">Vacuolar membrane protease</fullName>
    </recommendedName>
    <alternativeName>
        <fullName evidence="8">FXNA-related family protease 1</fullName>
    </alternativeName>
</protein>
<dbReference type="Gene3D" id="3.40.630.10">
    <property type="entry name" value="Zn peptidases"/>
    <property type="match status" value="1"/>
</dbReference>
<dbReference type="InterPro" id="IPR045175">
    <property type="entry name" value="M28_fam"/>
</dbReference>
<feature type="transmembrane region" description="Helical" evidence="9">
    <location>
        <begin position="495"/>
        <end position="515"/>
    </location>
</feature>